<evidence type="ECO:0000256" key="6">
    <source>
        <dbReference type="ARBA" id="ARBA00023136"/>
    </source>
</evidence>
<feature type="transmembrane region" description="Helical" evidence="7">
    <location>
        <begin position="107"/>
        <end position="125"/>
    </location>
</feature>
<dbReference type="EMBL" id="JBIAZU010000001">
    <property type="protein sequence ID" value="MFF5288711.1"/>
    <property type="molecule type" value="Genomic_DNA"/>
</dbReference>
<dbReference type="PROSITE" id="PS50928">
    <property type="entry name" value="ABC_TM1"/>
    <property type="match status" value="1"/>
</dbReference>
<dbReference type="CDD" id="cd06261">
    <property type="entry name" value="TM_PBP2"/>
    <property type="match status" value="1"/>
</dbReference>
<dbReference type="PANTHER" id="PTHR30151:SF38">
    <property type="entry name" value="ALIPHATIC SULFONATES TRANSPORT PERMEASE PROTEIN SSUC-RELATED"/>
    <property type="match status" value="1"/>
</dbReference>
<evidence type="ECO:0000256" key="5">
    <source>
        <dbReference type="ARBA" id="ARBA00022989"/>
    </source>
</evidence>
<accession>A0ABW6W6X3</accession>
<protein>
    <submittedName>
        <fullName evidence="9">ABC transporter permease</fullName>
    </submittedName>
</protein>
<dbReference type="InterPro" id="IPR035906">
    <property type="entry name" value="MetI-like_sf"/>
</dbReference>
<name>A0ABW6W6X3_9ACTN</name>
<proteinExistence type="inferred from homology"/>
<comment type="caution">
    <text evidence="9">The sequence shown here is derived from an EMBL/GenBank/DDBJ whole genome shotgun (WGS) entry which is preliminary data.</text>
</comment>
<dbReference type="Proteomes" id="UP001602245">
    <property type="component" value="Unassembled WGS sequence"/>
</dbReference>
<reference evidence="9 10" key="1">
    <citation type="submission" date="2024-10" db="EMBL/GenBank/DDBJ databases">
        <title>The Natural Products Discovery Center: Release of the First 8490 Sequenced Strains for Exploring Actinobacteria Biosynthetic Diversity.</title>
        <authorList>
            <person name="Kalkreuter E."/>
            <person name="Kautsar S.A."/>
            <person name="Yang D."/>
            <person name="Bader C.D."/>
            <person name="Teijaro C.N."/>
            <person name="Fluegel L."/>
            <person name="Davis C.M."/>
            <person name="Simpson J.R."/>
            <person name="Lauterbach L."/>
            <person name="Steele A.D."/>
            <person name="Gui C."/>
            <person name="Meng S."/>
            <person name="Li G."/>
            <person name="Viehrig K."/>
            <person name="Ye F."/>
            <person name="Su P."/>
            <person name="Kiefer A.F."/>
            <person name="Nichols A."/>
            <person name="Cepeda A.J."/>
            <person name="Yan W."/>
            <person name="Fan B."/>
            <person name="Jiang Y."/>
            <person name="Adhikari A."/>
            <person name="Zheng C.-J."/>
            <person name="Schuster L."/>
            <person name="Cowan T.M."/>
            <person name="Smanski M.J."/>
            <person name="Chevrette M.G."/>
            <person name="De Carvalho L.P.S."/>
            <person name="Shen B."/>
        </authorList>
    </citation>
    <scope>NUCLEOTIDE SEQUENCE [LARGE SCALE GENOMIC DNA]</scope>
    <source>
        <strain evidence="9 10">NPDC000087</strain>
    </source>
</reference>
<keyword evidence="4 7" id="KW-0812">Transmembrane</keyword>
<keyword evidence="6 7" id="KW-0472">Membrane</keyword>
<evidence type="ECO:0000256" key="4">
    <source>
        <dbReference type="ARBA" id="ARBA00022692"/>
    </source>
</evidence>
<keyword evidence="2 7" id="KW-0813">Transport</keyword>
<evidence type="ECO:0000313" key="9">
    <source>
        <dbReference type="EMBL" id="MFF5288711.1"/>
    </source>
</evidence>
<evidence type="ECO:0000256" key="7">
    <source>
        <dbReference type="RuleBase" id="RU363032"/>
    </source>
</evidence>
<evidence type="ECO:0000256" key="1">
    <source>
        <dbReference type="ARBA" id="ARBA00004651"/>
    </source>
</evidence>
<feature type="transmembrane region" description="Helical" evidence="7">
    <location>
        <begin position="131"/>
        <end position="154"/>
    </location>
</feature>
<feature type="transmembrane region" description="Helical" evidence="7">
    <location>
        <begin position="71"/>
        <end position="95"/>
    </location>
</feature>
<evidence type="ECO:0000256" key="2">
    <source>
        <dbReference type="ARBA" id="ARBA00022448"/>
    </source>
</evidence>
<evidence type="ECO:0000259" key="8">
    <source>
        <dbReference type="PROSITE" id="PS50928"/>
    </source>
</evidence>
<organism evidence="9 10">
    <name type="scientific">Paractinoplanes globisporus</name>
    <dbReference type="NCBI Taxonomy" id="113565"/>
    <lineage>
        <taxon>Bacteria</taxon>
        <taxon>Bacillati</taxon>
        <taxon>Actinomycetota</taxon>
        <taxon>Actinomycetes</taxon>
        <taxon>Micromonosporales</taxon>
        <taxon>Micromonosporaceae</taxon>
        <taxon>Paractinoplanes</taxon>
    </lineage>
</organism>
<keyword evidence="3" id="KW-1003">Cell membrane</keyword>
<evidence type="ECO:0000256" key="3">
    <source>
        <dbReference type="ARBA" id="ARBA00022475"/>
    </source>
</evidence>
<sequence length="265" mass="28093">MADRLRRGGLLDRGFRAVNWPGIAVILALLIVWQFLGGPNLPRPVDIWHGFQDLIGPDGGLWAAVEHTVRVVLIAWVIGAGTGLVLGLLLALNPVVASWGYATVDMLRSLPVVALIPIAILIWGTGDLTEVILGAYAALWPMLINTAGGVRGVTPRLRDVSRTLQLSRTATLVKIVLPATGSSILVGARLSLATALVVCVVSEMLGLQSGVGNQLVLEQSGMQPARMWVYVLLVGVLGLIINAGLIRAFRVLFPGVAAVAERSSR</sequence>
<gene>
    <name evidence="9" type="ORF">ACFY35_04685</name>
</gene>
<evidence type="ECO:0000313" key="10">
    <source>
        <dbReference type="Proteomes" id="UP001602245"/>
    </source>
</evidence>
<keyword evidence="5 7" id="KW-1133">Transmembrane helix</keyword>
<comment type="subcellular location">
    <subcellularLocation>
        <location evidence="1 7">Cell membrane</location>
        <topology evidence="1 7">Multi-pass membrane protein</topology>
    </subcellularLocation>
</comment>
<dbReference type="Pfam" id="PF00528">
    <property type="entry name" value="BPD_transp_1"/>
    <property type="match status" value="1"/>
</dbReference>
<dbReference type="PANTHER" id="PTHR30151">
    <property type="entry name" value="ALKANE SULFONATE ABC TRANSPORTER-RELATED, MEMBRANE SUBUNIT"/>
    <property type="match status" value="1"/>
</dbReference>
<dbReference type="InterPro" id="IPR000515">
    <property type="entry name" value="MetI-like"/>
</dbReference>
<comment type="similarity">
    <text evidence="7">Belongs to the binding-protein-dependent transport system permease family.</text>
</comment>
<feature type="transmembrane region" description="Helical" evidence="7">
    <location>
        <begin position="175"/>
        <end position="207"/>
    </location>
</feature>
<feature type="domain" description="ABC transmembrane type-1" evidence="8">
    <location>
        <begin position="65"/>
        <end position="241"/>
    </location>
</feature>
<feature type="transmembrane region" description="Helical" evidence="7">
    <location>
        <begin position="20"/>
        <end position="36"/>
    </location>
</feature>
<dbReference type="RefSeq" id="WP_020509059.1">
    <property type="nucleotide sequence ID" value="NZ_JBIAZU010000001.1"/>
</dbReference>
<keyword evidence="10" id="KW-1185">Reference proteome</keyword>
<feature type="transmembrane region" description="Helical" evidence="7">
    <location>
        <begin position="227"/>
        <end position="246"/>
    </location>
</feature>
<dbReference type="SUPFAM" id="SSF161098">
    <property type="entry name" value="MetI-like"/>
    <property type="match status" value="1"/>
</dbReference>
<dbReference type="Gene3D" id="1.10.3720.10">
    <property type="entry name" value="MetI-like"/>
    <property type="match status" value="1"/>
</dbReference>